<dbReference type="GO" id="GO:0005524">
    <property type="term" value="F:ATP binding"/>
    <property type="evidence" value="ECO:0007669"/>
    <property type="project" value="UniProtKB-KW"/>
</dbReference>
<dbReference type="InterPro" id="IPR036615">
    <property type="entry name" value="Mur_ligase_C_dom_sf"/>
</dbReference>
<dbReference type="Gene3D" id="3.90.190.20">
    <property type="entry name" value="Mur ligase, C-terminal domain"/>
    <property type="match status" value="1"/>
</dbReference>
<evidence type="ECO:0000256" key="5">
    <source>
        <dbReference type="ARBA" id="ARBA00008276"/>
    </source>
</evidence>
<name>A0A5B1CKE0_9BACT</name>
<reference evidence="24 25" key="1">
    <citation type="submission" date="2019-08" db="EMBL/GenBank/DDBJ databases">
        <title>Deep-cultivation of Planctomycetes and their phenomic and genomic characterization uncovers novel biology.</title>
        <authorList>
            <person name="Wiegand S."/>
            <person name="Jogler M."/>
            <person name="Boedeker C."/>
            <person name="Pinto D."/>
            <person name="Vollmers J."/>
            <person name="Rivas-Marin E."/>
            <person name="Kohn T."/>
            <person name="Peeters S.H."/>
            <person name="Heuer A."/>
            <person name="Rast P."/>
            <person name="Oberbeckmann S."/>
            <person name="Bunk B."/>
            <person name="Jeske O."/>
            <person name="Meyerdierks A."/>
            <person name="Storesund J.E."/>
            <person name="Kallscheuer N."/>
            <person name="Luecker S."/>
            <person name="Lage O.M."/>
            <person name="Pohl T."/>
            <person name="Merkel B.J."/>
            <person name="Hornburger P."/>
            <person name="Mueller R.-W."/>
            <person name="Bruemmer F."/>
            <person name="Labrenz M."/>
            <person name="Spormann A.M."/>
            <person name="Op Den Camp H."/>
            <person name="Overmann J."/>
            <person name="Amann R."/>
            <person name="Jetten M.S.M."/>
            <person name="Mascher T."/>
            <person name="Medema M.H."/>
            <person name="Devos D.P."/>
            <person name="Kaster A.-K."/>
            <person name="Ovreas L."/>
            <person name="Rohde M."/>
            <person name="Galperin M.Y."/>
            <person name="Jogler C."/>
        </authorList>
    </citation>
    <scope>NUCLEOTIDE SEQUENCE [LARGE SCALE GENOMIC DNA]</scope>
    <source>
        <strain evidence="24 25">LF1</strain>
    </source>
</reference>
<feature type="domain" description="Mur ligase central" evidence="23">
    <location>
        <begin position="68"/>
        <end position="297"/>
    </location>
</feature>
<evidence type="ECO:0000256" key="19">
    <source>
        <dbReference type="ARBA" id="ARBA00047808"/>
    </source>
</evidence>
<dbReference type="SUPFAM" id="SSF53244">
    <property type="entry name" value="MurD-like peptide ligases, peptide-binding domain"/>
    <property type="match status" value="1"/>
</dbReference>
<evidence type="ECO:0000256" key="6">
    <source>
        <dbReference type="ARBA" id="ARBA00013023"/>
    </source>
</evidence>
<dbReference type="InterPro" id="IPR004101">
    <property type="entry name" value="Mur_ligase_C"/>
</dbReference>
<evidence type="ECO:0000313" key="24">
    <source>
        <dbReference type="EMBL" id="KAA1261677.1"/>
    </source>
</evidence>
<comment type="catalytic activity">
    <reaction evidence="18">
        <text>(6S)-5,6,7,8-tetrahydrofolyl-(gamma-L-Glu)(n) + L-glutamate + ATP = (6S)-5,6,7,8-tetrahydrofolyl-(gamma-L-Glu)(n+1) + ADP + phosphate + H(+)</text>
        <dbReference type="Rhea" id="RHEA:10580"/>
        <dbReference type="Rhea" id="RHEA-COMP:14738"/>
        <dbReference type="Rhea" id="RHEA-COMP:14740"/>
        <dbReference type="ChEBI" id="CHEBI:15378"/>
        <dbReference type="ChEBI" id="CHEBI:29985"/>
        <dbReference type="ChEBI" id="CHEBI:30616"/>
        <dbReference type="ChEBI" id="CHEBI:43474"/>
        <dbReference type="ChEBI" id="CHEBI:141005"/>
        <dbReference type="ChEBI" id="CHEBI:456216"/>
        <dbReference type="EC" id="6.3.2.17"/>
    </reaction>
</comment>
<gene>
    <name evidence="24" type="ORF">LF1_42320</name>
</gene>
<evidence type="ECO:0000259" key="22">
    <source>
        <dbReference type="Pfam" id="PF02875"/>
    </source>
</evidence>
<dbReference type="PANTHER" id="PTHR11136">
    <property type="entry name" value="FOLYLPOLYGLUTAMATE SYNTHASE-RELATED"/>
    <property type="match status" value="1"/>
</dbReference>
<keyword evidence="14" id="KW-0289">Folate biosynthesis</keyword>
<evidence type="ECO:0000256" key="14">
    <source>
        <dbReference type="ARBA" id="ARBA00022909"/>
    </source>
</evidence>
<keyword evidence="9 24" id="KW-0436">Ligase</keyword>
<evidence type="ECO:0000256" key="3">
    <source>
        <dbReference type="ARBA" id="ARBA00004799"/>
    </source>
</evidence>
<evidence type="ECO:0000256" key="7">
    <source>
        <dbReference type="ARBA" id="ARBA00013025"/>
    </source>
</evidence>
<dbReference type="FunFam" id="3.40.1190.10:FF:000011">
    <property type="entry name" value="Folylpolyglutamate synthase/dihydrofolate synthase"/>
    <property type="match status" value="1"/>
</dbReference>
<dbReference type="GO" id="GO:0004326">
    <property type="term" value="F:tetrahydrofolylpolyglutamate synthase activity"/>
    <property type="evidence" value="ECO:0007669"/>
    <property type="project" value="UniProtKB-EC"/>
</dbReference>
<evidence type="ECO:0000256" key="8">
    <source>
        <dbReference type="ARBA" id="ARBA00019357"/>
    </source>
</evidence>
<evidence type="ECO:0000256" key="12">
    <source>
        <dbReference type="ARBA" id="ARBA00022840"/>
    </source>
</evidence>
<keyword evidence="25" id="KW-1185">Reference proteome</keyword>
<comment type="catalytic activity">
    <reaction evidence="19">
        <text>10-formyltetrahydrofolyl-(gamma-L-Glu)(n) + L-glutamate + ATP = 10-formyltetrahydrofolyl-(gamma-L-Glu)(n+1) + ADP + phosphate + H(+)</text>
        <dbReference type="Rhea" id="RHEA:51904"/>
        <dbReference type="Rhea" id="RHEA-COMP:13088"/>
        <dbReference type="Rhea" id="RHEA-COMP:14300"/>
        <dbReference type="ChEBI" id="CHEBI:15378"/>
        <dbReference type="ChEBI" id="CHEBI:29985"/>
        <dbReference type="ChEBI" id="CHEBI:30616"/>
        <dbReference type="ChEBI" id="CHEBI:43474"/>
        <dbReference type="ChEBI" id="CHEBI:134413"/>
        <dbReference type="ChEBI" id="CHEBI:456216"/>
        <dbReference type="EC" id="6.3.2.17"/>
    </reaction>
</comment>
<dbReference type="Pfam" id="PF02875">
    <property type="entry name" value="Mur_ligase_C"/>
    <property type="match status" value="1"/>
</dbReference>
<evidence type="ECO:0000256" key="20">
    <source>
        <dbReference type="ARBA" id="ARBA00049035"/>
    </source>
</evidence>
<dbReference type="GO" id="GO:0046656">
    <property type="term" value="P:folic acid biosynthetic process"/>
    <property type="evidence" value="ECO:0007669"/>
    <property type="project" value="UniProtKB-KW"/>
</dbReference>
<evidence type="ECO:0000256" key="18">
    <source>
        <dbReference type="ARBA" id="ARBA00047493"/>
    </source>
</evidence>
<organism evidence="24 25">
    <name type="scientific">Rubripirellula obstinata</name>
    <dbReference type="NCBI Taxonomy" id="406547"/>
    <lineage>
        <taxon>Bacteria</taxon>
        <taxon>Pseudomonadati</taxon>
        <taxon>Planctomycetota</taxon>
        <taxon>Planctomycetia</taxon>
        <taxon>Pirellulales</taxon>
        <taxon>Pirellulaceae</taxon>
        <taxon>Rubripirellula</taxon>
    </lineage>
</organism>
<keyword evidence="10" id="KW-0479">Metal-binding</keyword>
<dbReference type="GO" id="GO:0008841">
    <property type="term" value="F:dihydrofolate synthase activity"/>
    <property type="evidence" value="ECO:0007669"/>
    <property type="project" value="UniProtKB-EC"/>
</dbReference>
<evidence type="ECO:0000256" key="11">
    <source>
        <dbReference type="ARBA" id="ARBA00022741"/>
    </source>
</evidence>
<comment type="similarity">
    <text evidence="5">Belongs to the folylpolyglutamate synthase family.</text>
</comment>
<evidence type="ECO:0000256" key="1">
    <source>
        <dbReference type="ARBA" id="ARBA00001946"/>
    </source>
</evidence>
<dbReference type="Gene3D" id="3.40.1190.10">
    <property type="entry name" value="Mur-like, catalytic domain"/>
    <property type="match status" value="1"/>
</dbReference>
<evidence type="ECO:0000256" key="4">
    <source>
        <dbReference type="ARBA" id="ARBA00005150"/>
    </source>
</evidence>
<dbReference type="Proteomes" id="UP000322699">
    <property type="component" value="Unassembled WGS sequence"/>
</dbReference>
<dbReference type="SUPFAM" id="SSF53623">
    <property type="entry name" value="MurD-like peptide ligases, catalytic domain"/>
    <property type="match status" value="1"/>
</dbReference>
<evidence type="ECO:0000259" key="23">
    <source>
        <dbReference type="Pfam" id="PF08245"/>
    </source>
</evidence>
<evidence type="ECO:0000313" key="25">
    <source>
        <dbReference type="Proteomes" id="UP000322699"/>
    </source>
</evidence>
<dbReference type="AlphaFoldDB" id="A0A5B1CKE0"/>
<comment type="cofactor">
    <cofactor evidence="1">
        <name>Mg(2+)</name>
        <dbReference type="ChEBI" id="CHEBI:18420"/>
    </cofactor>
</comment>
<protein>
    <recommendedName>
        <fullName evidence="8">Dihydrofolate synthase/folylpolyglutamate synthase</fullName>
        <ecNumber evidence="6">6.3.2.12</ecNumber>
        <ecNumber evidence="7">6.3.2.17</ecNumber>
    </recommendedName>
    <alternativeName>
        <fullName evidence="17">Folylpoly-gamma-glutamate synthetase-dihydrofolate synthetase</fullName>
    </alternativeName>
    <alternativeName>
        <fullName evidence="15">Folylpolyglutamate synthetase</fullName>
    </alternativeName>
    <alternativeName>
        <fullName evidence="16">Tetrahydrofolylpolyglutamate synthase</fullName>
    </alternativeName>
</protein>
<dbReference type="GO" id="GO:0005737">
    <property type="term" value="C:cytoplasm"/>
    <property type="evidence" value="ECO:0007669"/>
    <property type="project" value="TreeGrafter"/>
</dbReference>
<comment type="pathway">
    <text evidence="4">Cofactor biosynthesis; tetrahydrofolylpolyglutamate biosynthesis.</text>
</comment>
<keyword evidence="11" id="KW-0547">Nucleotide-binding</keyword>
<dbReference type="InterPro" id="IPR036565">
    <property type="entry name" value="Mur-like_cat_sf"/>
</dbReference>
<evidence type="ECO:0000256" key="2">
    <source>
        <dbReference type="ARBA" id="ARBA00002714"/>
    </source>
</evidence>
<comment type="pathway">
    <text evidence="3">Cofactor biosynthesis; tetrahydrofolate biosynthesis; 7,8-dihydrofolate from 2-amino-4-hydroxy-6-hydroxymethyl-7,8-dihydropteridine diphosphate and 4-aminobenzoate: step 2/2.</text>
</comment>
<comment type="function">
    <text evidence="2">Functions in two distinct reactions of the de novo folate biosynthetic pathway. Catalyzes the addition of a glutamate residue to dihydropteroate (7,8-dihydropteroate or H2Pte) to form dihydrofolate (7,8-dihydrofolate monoglutamate or H2Pte-Glu). Also catalyzes successive additions of L-glutamate to tetrahydrofolate or 10-formyltetrahydrofolate or 5,10-methylenetetrahydrofolate, leading to folylpolyglutamate derivatives.</text>
</comment>
<dbReference type="InterPro" id="IPR001645">
    <property type="entry name" value="Folylpolyglutamate_synth"/>
</dbReference>
<keyword evidence="13" id="KW-0460">Magnesium</keyword>
<dbReference type="PROSITE" id="PS01011">
    <property type="entry name" value="FOLYLPOLYGLU_SYNT_1"/>
    <property type="match status" value="1"/>
</dbReference>
<evidence type="ECO:0000256" key="21">
    <source>
        <dbReference type="ARBA" id="ARBA00049161"/>
    </source>
</evidence>
<evidence type="ECO:0000256" key="9">
    <source>
        <dbReference type="ARBA" id="ARBA00022598"/>
    </source>
</evidence>
<dbReference type="NCBIfam" id="TIGR01499">
    <property type="entry name" value="folC"/>
    <property type="match status" value="1"/>
</dbReference>
<sequence length="466" mass="50527">MEFLYDRINYEKLANSGGKYPFRLRRMVELLVRLDLTRLVHPSHLEGLAKVPATPENTPQQTVPIVHIAGTKGKGSTATMVASVLTAAGIKTGAYTSPHLHRLEERFRVDGLLCEPAELVGLVDRVRSVANEMAKDDAGEPTFFELTTAIALLHFHLSKCQAIVLEVGLGGRLDSTNVCLSTVSVITSIGLDHQHVLGDTKELIAAEKAGIIKSGVPVVCGVTETGPQAVIEEIALANNATLYQIDQDFSVQSQPNQDWGSQISFDANNSALQSIADINLSLEGIHQTRNASLAIAAIQILMQQTTHSVENDAYRLALANVTCEGRIERYRLPGDVTVLIDAAHNDDSIAALCDAINVRGGSASQPMTFIFGTSIDKVAEPMIRRITKLADTLVLTQFTSNPRFTDPESLRNYIPTSWQGTLMVEPDPLTACRIAVEKATPGSTIVLCGSFFLAAETRQWFAAQKL</sequence>
<comment type="catalytic activity">
    <reaction evidence="20">
        <text>(6R)-5,10-methylenetetrahydrofolyl-(gamma-L-Glu)(n) + L-glutamate + ATP = (6R)-5,10-methylenetetrahydrofolyl-(gamma-L-Glu)(n+1) + ADP + phosphate + H(+)</text>
        <dbReference type="Rhea" id="RHEA:51912"/>
        <dbReference type="Rhea" id="RHEA-COMP:13257"/>
        <dbReference type="Rhea" id="RHEA-COMP:13258"/>
        <dbReference type="ChEBI" id="CHEBI:15378"/>
        <dbReference type="ChEBI" id="CHEBI:29985"/>
        <dbReference type="ChEBI" id="CHEBI:30616"/>
        <dbReference type="ChEBI" id="CHEBI:43474"/>
        <dbReference type="ChEBI" id="CHEBI:136572"/>
        <dbReference type="ChEBI" id="CHEBI:456216"/>
        <dbReference type="EC" id="6.3.2.17"/>
    </reaction>
</comment>
<evidence type="ECO:0000256" key="16">
    <source>
        <dbReference type="ARBA" id="ARBA00030592"/>
    </source>
</evidence>
<evidence type="ECO:0000256" key="10">
    <source>
        <dbReference type="ARBA" id="ARBA00022723"/>
    </source>
</evidence>
<accession>A0A5B1CKE0</accession>
<comment type="catalytic activity">
    <reaction evidence="21">
        <text>7,8-dihydropteroate + L-glutamate + ATP = 7,8-dihydrofolate + ADP + phosphate + H(+)</text>
        <dbReference type="Rhea" id="RHEA:23584"/>
        <dbReference type="ChEBI" id="CHEBI:15378"/>
        <dbReference type="ChEBI" id="CHEBI:17839"/>
        <dbReference type="ChEBI" id="CHEBI:29985"/>
        <dbReference type="ChEBI" id="CHEBI:30616"/>
        <dbReference type="ChEBI" id="CHEBI:43474"/>
        <dbReference type="ChEBI" id="CHEBI:57451"/>
        <dbReference type="ChEBI" id="CHEBI:456216"/>
        <dbReference type="EC" id="6.3.2.12"/>
    </reaction>
</comment>
<evidence type="ECO:0000256" key="17">
    <source>
        <dbReference type="ARBA" id="ARBA00032510"/>
    </source>
</evidence>
<comment type="caution">
    <text evidence="24">The sequence shown here is derived from an EMBL/GenBank/DDBJ whole genome shotgun (WGS) entry which is preliminary data.</text>
</comment>
<dbReference type="PANTHER" id="PTHR11136:SF0">
    <property type="entry name" value="DIHYDROFOLATE SYNTHETASE-RELATED"/>
    <property type="match status" value="1"/>
</dbReference>
<dbReference type="GO" id="GO:0046872">
    <property type="term" value="F:metal ion binding"/>
    <property type="evidence" value="ECO:0007669"/>
    <property type="project" value="UniProtKB-KW"/>
</dbReference>
<keyword evidence="12" id="KW-0067">ATP-binding</keyword>
<dbReference type="InterPro" id="IPR013221">
    <property type="entry name" value="Mur_ligase_cen"/>
</dbReference>
<dbReference type="Pfam" id="PF08245">
    <property type="entry name" value="Mur_ligase_M"/>
    <property type="match status" value="1"/>
</dbReference>
<proteinExistence type="inferred from homology"/>
<feature type="domain" description="Mur ligase C-terminal" evidence="22">
    <location>
        <begin position="325"/>
        <end position="451"/>
    </location>
</feature>
<dbReference type="PIRSF" id="PIRSF001563">
    <property type="entry name" value="Folylpolyglu_synth"/>
    <property type="match status" value="1"/>
</dbReference>
<dbReference type="InterPro" id="IPR018109">
    <property type="entry name" value="Folylpolyglutamate_synth_CS"/>
</dbReference>
<evidence type="ECO:0000256" key="15">
    <source>
        <dbReference type="ARBA" id="ARBA00030048"/>
    </source>
</evidence>
<dbReference type="EMBL" id="VRLW01000001">
    <property type="protein sequence ID" value="KAA1261677.1"/>
    <property type="molecule type" value="Genomic_DNA"/>
</dbReference>
<evidence type="ECO:0000256" key="13">
    <source>
        <dbReference type="ARBA" id="ARBA00022842"/>
    </source>
</evidence>
<dbReference type="EC" id="6.3.2.17" evidence="7"/>
<dbReference type="EC" id="6.3.2.12" evidence="6"/>